<sequence>MSPSPGFEKIISTRVLEHSPDDIPSPEARSILAIVALDEGPWTCCWLDEMAHRGEVVRFSRSGAAGLYPIFARATHPDVSASVRLRGHAVGAGSDTRRPVVSGNGAQPSAGVGGVWS</sequence>
<keyword evidence="3" id="KW-1185">Reference proteome</keyword>
<accession>A0ABT4NT15</accession>
<feature type="region of interest" description="Disordered" evidence="1">
    <location>
        <begin position="92"/>
        <end position="117"/>
    </location>
</feature>
<protein>
    <submittedName>
        <fullName evidence="2">Uncharacterized protein</fullName>
    </submittedName>
</protein>
<organism evidence="2 3">
    <name type="scientific">Rhodococcus opacus</name>
    <name type="common">Nocardia opaca</name>
    <dbReference type="NCBI Taxonomy" id="37919"/>
    <lineage>
        <taxon>Bacteria</taxon>
        <taxon>Bacillati</taxon>
        <taxon>Actinomycetota</taxon>
        <taxon>Actinomycetes</taxon>
        <taxon>Mycobacteriales</taxon>
        <taxon>Nocardiaceae</taxon>
        <taxon>Rhodococcus</taxon>
    </lineage>
</organism>
<dbReference type="EMBL" id="JAPWIS010000053">
    <property type="protein sequence ID" value="MCZ4590527.1"/>
    <property type="molecule type" value="Genomic_DNA"/>
</dbReference>
<name>A0ABT4NT15_RHOOP</name>
<dbReference type="RefSeq" id="WP_269593107.1">
    <property type="nucleotide sequence ID" value="NZ_JAPWIS010000053.1"/>
</dbReference>
<comment type="caution">
    <text evidence="2">The sequence shown here is derived from an EMBL/GenBank/DDBJ whole genome shotgun (WGS) entry which is preliminary data.</text>
</comment>
<evidence type="ECO:0000313" key="3">
    <source>
        <dbReference type="Proteomes" id="UP001066327"/>
    </source>
</evidence>
<evidence type="ECO:0000256" key="1">
    <source>
        <dbReference type="SAM" id="MobiDB-lite"/>
    </source>
</evidence>
<dbReference type="Proteomes" id="UP001066327">
    <property type="component" value="Unassembled WGS sequence"/>
</dbReference>
<proteinExistence type="predicted"/>
<reference evidence="2" key="1">
    <citation type="submission" date="2022-12" db="EMBL/GenBank/DDBJ databases">
        <authorList>
            <person name="Krivoruchko A.V."/>
            <person name="Elkin A."/>
        </authorList>
    </citation>
    <scope>NUCLEOTIDE SEQUENCE</scope>
    <source>
        <strain evidence="2">IEGM 249</strain>
    </source>
</reference>
<gene>
    <name evidence="2" type="ORF">O4328_44135</name>
</gene>
<evidence type="ECO:0000313" key="2">
    <source>
        <dbReference type="EMBL" id="MCZ4590527.1"/>
    </source>
</evidence>